<feature type="region of interest" description="Disordered" evidence="1">
    <location>
        <begin position="155"/>
        <end position="179"/>
    </location>
</feature>
<organism evidence="2">
    <name type="scientific">viral metagenome</name>
    <dbReference type="NCBI Taxonomy" id="1070528"/>
    <lineage>
        <taxon>unclassified sequences</taxon>
        <taxon>metagenomes</taxon>
        <taxon>organismal metagenomes</taxon>
    </lineage>
</organism>
<accession>A0A6C0BBA4</accession>
<proteinExistence type="predicted"/>
<name>A0A6C0BBA4_9ZZZZ</name>
<evidence type="ECO:0000256" key="1">
    <source>
        <dbReference type="SAM" id="MobiDB-lite"/>
    </source>
</evidence>
<reference evidence="2" key="1">
    <citation type="journal article" date="2020" name="Nature">
        <title>Giant virus diversity and host interactions through global metagenomics.</title>
        <authorList>
            <person name="Schulz F."/>
            <person name="Roux S."/>
            <person name="Paez-Espino D."/>
            <person name="Jungbluth S."/>
            <person name="Walsh D.A."/>
            <person name="Denef V.J."/>
            <person name="McMahon K.D."/>
            <person name="Konstantinidis K.T."/>
            <person name="Eloe-Fadrosh E.A."/>
            <person name="Kyrpides N.C."/>
            <person name="Woyke T."/>
        </authorList>
    </citation>
    <scope>NUCLEOTIDE SEQUENCE</scope>
    <source>
        <strain evidence="2">GVMAG-M-3300010158-59</strain>
    </source>
</reference>
<feature type="compositionally biased region" description="Polar residues" evidence="1">
    <location>
        <begin position="155"/>
        <end position="175"/>
    </location>
</feature>
<dbReference type="AlphaFoldDB" id="A0A6C0BBA4"/>
<dbReference type="EMBL" id="MN739104">
    <property type="protein sequence ID" value="QHS89074.1"/>
    <property type="molecule type" value="Genomic_DNA"/>
</dbReference>
<sequence length="205" mass="22467">MGVLKMLANAISAPLVTGISKGIAKQKIVSYHLYAEQYLNNYITTQRALGNDPGFRAVTLVKNKDNYYALKFEYVDNGLTLGKIPFPTPARDSGIDMVRISELSMDLFDDSGALVQRNANASSAAPYIEAMVIRTLAKYMAGNAVESYLFEESSGDTFDSISNPRPGTKNGNEAPTVQKPKKQYNFVMSFGGKNAETGLWGRDEK</sequence>
<protein>
    <submittedName>
        <fullName evidence="2">Uncharacterized protein</fullName>
    </submittedName>
</protein>
<evidence type="ECO:0000313" key="2">
    <source>
        <dbReference type="EMBL" id="QHS89074.1"/>
    </source>
</evidence>